<dbReference type="RefSeq" id="WP_215216987.1">
    <property type="nucleotide sequence ID" value="NZ_CP075587.1"/>
</dbReference>
<dbReference type="NCBIfam" id="TIGR00769">
    <property type="entry name" value="AAA"/>
    <property type="match status" value="1"/>
</dbReference>
<evidence type="ECO:0000256" key="3">
    <source>
        <dbReference type="ARBA" id="ARBA00022448"/>
    </source>
</evidence>
<feature type="transmembrane region" description="Helical" evidence="9">
    <location>
        <begin position="383"/>
        <end position="402"/>
    </location>
</feature>
<dbReference type="Pfam" id="PF03219">
    <property type="entry name" value="TLC"/>
    <property type="match status" value="1"/>
</dbReference>
<feature type="transmembrane region" description="Helical" evidence="9">
    <location>
        <begin position="226"/>
        <end position="245"/>
    </location>
</feature>
<protein>
    <recommendedName>
        <fullName evidence="9">ADP,ATP carrier protein</fullName>
    </recommendedName>
</protein>
<evidence type="ECO:0000256" key="6">
    <source>
        <dbReference type="ARBA" id="ARBA00022840"/>
    </source>
</evidence>
<evidence type="ECO:0000313" key="10">
    <source>
        <dbReference type="EMBL" id="QYF49184.1"/>
    </source>
</evidence>
<feature type="transmembrane region" description="Helical" evidence="9">
    <location>
        <begin position="27"/>
        <end position="44"/>
    </location>
</feature>
<proteinExistence type="inferred from homology"/>
<evidence type="ECO:0000256" key="7">
    <source>
        <dbReference type="ARBA" id="ARBA00022989"/>
    </source>
</evidence>
<sequence>MSETKKTEFGKWRSFLWPVHNFELKKLLPMFFLFFFINFNYTILRDTKDALIVTAPGSGAETLPFLKVWAVLPMAVLFMIVYSKLSNIFSKQKLFYSTISLFIGYFALFALVFYPNREFFHPNDLADKLQTILPQGFSGMISMLRNWTFSLFYVMAELWGSVAISLLFWGFANDITKVSESKRFYTLFGLGANVAMLFSGPAIIYFSKMQKGLAAGIDAWGITINYMVGMVCLSGLIIMAIYRWIDKNVLTDSRFYDPNELRRVKKEKPKMSLKESFLFLTRSKYIGCIAVLVIAYGIAINLVEVTWKGQLKLQYPNGNDYQAFMGQFSTITGAITIFMMLFVGGNVTRRFGWKVGALITPIVLLVTGVGFFSFVIFRDSLAGMIALLGTTPLMLAVIFGTAQNIMSKSAKYSLFDPTKEMAYIPLDQESKVKGKAAIDVVGARLGKSGGSLIQQGLIVTFGSLGAVTPYIGGILLVIILGWIFAANSLGKQFTKLSAEKDEQAKLAAESISTEAAVKSNVEQEVTTS</sequence>
<keyword evidence="7 9" id="KW-1133">Transmembrane helix</keyword>
<evidence type="ECO:0000256" key="2">
    <source>
        <dbReference type="ARBA" id="ARBA00007127"/>
    </source>
</evidence>
<keyword evidence="3 9" id="KW-0813">Transport</keyword>
<evidence type="ECO:0000256" key="8">
    <source>
        <dbReference type="ARBA" id="ARBA00023136"/>
    </source>
</evidence>
<organism evidence="10 11">
    <name type="scientific">Candidatus Rhabdochlamydia oedothoracis</name>
    <dbReference type="NCBI Taxonomy" id="2720720"/>
    <lineage>
        <taxon>Bacteria</taxon>
        <taxon>Pseudomonadati</taxon>
        <taxon>Chlamydiota</taxon>
        <taxon>Chlamydiia</taxon>
        <taxon>Parachlamydiales</taxon>
        <taxon>Candidatus Rhabdochlamydiaceae</taxon>
        <taxon>Candidatus Rhabdochlamydia</taxon>
    </lineage>
</organism>
<keyword evidence="5 9" id="KW-0547">Nucleotide-binding</keyword>
<gene>
    <name evidence="10" type="ORF">RHABOEDO_001470</name>
</gene>
<keyword evidence="8 9" id="KW-0472">Membrane</keyword>
<comment type="subcellular location">
    <subcellularLocation>
        <location evidence="1 9">Membrane</location>
        <topology evidence="1 9">Multi-pass membrane protein</topology>
    </subcellularLocation>
</comment>
<feature type="transmembrane region" description="Helical" evidence="9">
    <location>
        <begin position="184"/>
        <end position="206"/>
    </location>
</feature>
<feature type="transmembrane region" description="Helical" evidence="9">
    <location>
        <begin position="94"/>
        <end position="114"/>
    </location>
</feature>
<evidence type="ECO:0000256" key="1">
    <source>
        <dbReference type="ARBA" id="ARBA00004141"/>
    </source>
</evidence>
<reference evidence="10 11" key="1">
    <citation type="journal article" date="2022" name="bioRxiv">
        <title>Ecology and evolution of chlamydial symbionts of arthropods.</title>
        <authorList>
            <person name="Halter T."/>
            <person name="Koestlbacher S."/>
            <person name="Collingro A."/>
            <person name="Sixt B.S."/>
            <person name="Toenshoff E.R."/>
            <person name="Hendrickx F."/>
            <person name="Kostanjsek R."/>
            <person name="Horn M."/>
        </authorList>
    </citation>
    <scope>NUCLEOTIDE SEQUENCE [LARGE SCALE GENOMIC DNA]</scope>
    <source>
        <strain evidence="10">W744xW776</strain>
    </source>
</reference>
<keyword evidence="6 9" id="KW-0067">ATP-binding</keyword>
<feature type="transmembrane region" description="Helical" evidence="9">
    <location>
        <begin position="355"/>
        <end position="377"/>
    </location>
</feature>
<feature type="transmembrane region" description="Helical" evidence="9">
    <location>
        <begin position="457"/>
        <end position="485"/>
    </location>
</feature>
<feature type="transmembrane region" description="Helical" evidence="9">
    <location>
        <begin position="64"/>
        <end position="82"/>
    </location>
</feature>
<name>A0ABX8V1S7_9BACT</name>
<keyword evidence="11" id="KW-1185">Reference proteome</keyword>
<dbReference type="InterPro" id="IPR036259">
    <property type="entry name" value="MFS_trans_sf"/>
</dbReference>
<dbReference type="InterPro" id="IPR004667">
    <property type="entry name" value="ADP_ATP_car_bac_type"/>
</dbReference>
<feature type="transmembrane region" description="Helical" evidence="9">
    <location>
        <begin position="150"/>
        <end position="172"/>
    </location>
</feature>
<dbReference type="EMBL" id="CP075587">
    <property type="protein sequence ID" value="QYF49184.1"/>
    <property type="molecule type" value="Genomic_DNA"/>
</dbReference>
<feature type="transmembrane region" description="Helical" evidence="9">
    <location>
        <begin position="323"/>
        <end position="343"/>
    </location>
</feature>
<evidence type="ECO:0000256" key="4">
    <source>
        <dbReference type="ARBA" id="ARBA00022692"/>
    </source>
</evidence>
<keyword evidence="4 9" id="KW-0812">Transmembrane</keyword>
<dbReference type="Proteomes" id="UP000826014">
    <property type="component" value="Chromosome"/>
</dbReference>
<dbReference type="SUPFAM" id="SSF103473">
    <property type="entry name" value="MFS general substrate transporter"/>
    <property type="match status" value="1"/>
</dbReference>
<evidence type="ECO:0000256" key="5">
    <source>
        <dbReference type="ARBA" id="ARBA00022741"/>
    </source>
</evidence>
<dbReference type="PANTHER" id="PTHR31187:SF1">
    <property type="entry name" value="ADP,ATP CARRIER PROTEIN 1"/>
    <property type="match status" value="1"/>
</dbReference>
<accession>A0ABX8V1S7</accession>
<comment type="similarity">
    <text evidence="2 9">Belongs to the ADP/ATP translocase tlc family.</text>
</comment>
<evidence type="ECO:0000256" key="9">
    <source>
        <dbReference type="RuleBase" id="RU363121"/>
    </source>
</evidence>
<dbReference type="PANTHER" id="PTHR31187">
    <property type="match status" value="1"/>
</dbReference>
<feature type="transmembrane region" description="Helical" evidence="9">
    <location>
        <begin position="285"/>
        <end position="303"/>
    </location>
</feature>
<evidence type="ECO:0000313" key="11">
    <source>
        <dbReference type="Proteomes" id="UP000826014"/>
    </source>
</evidence>